<evidence type="ECO:0000313" key="6">
    <source>
        <dbReference type="EMBL" id="GAX60290.1"/>
    </source>
</evidence>
<dbReference type="GO" id="GO:0016787">
    <property type="term" value="F:hydrolase activity"/>
    <property type="evidence" value="ECO:0007669"/>
    <property type="project" value="UniProtKB-KW"/>
</dbReference>
<keyword evidence="2" id="KW-0479">Metal-binding</keyword>
<dbReference type="InterPro" id="IPR051453">
    <property type="entry name" value="MBL_Glyoxalase_II"/>
</dbReference>
<feature type="domain" description="Metallo-beta-lactamase" evidence="5">
    <location>
        <begin position="41"/>
        <end position="225"/>
    </location>
</feature>
<dbReference type="Proteomes" id="UP000218542">
    <property type="component" value="Unassembled WGS sequence"/>
</dbReference>
<evidence type="ECO:0000313" key="7">
    <source>
        <dbReference type="Proteomes" id="UP000218542"/>
    </source>
</evidence>
<dbReference type="SUPFAM" id="SSF56281">
    <property type="entry name" value="Metallo-hydrolase/oxidoreductase"/>
    <property type="match status" value="1"/>
</dbReference>
<name>A0A286TWN1_9BACT</name>
<dbReference type="Gene3D" id="3.60.15.10">
    <property type="entry name" value="Ribonuclease Z/Hydroxyacylglutathione hydrolase-like"/>
    <property type="match status" value="1"/>
</dbReference>
<dbReference type="GO" id="GO:0046872">
    <property type="term" value="F:metal ion binding"/>
    <property type="evidence" value="ECO:0007669"/>
    <property type="project" value="UniProtKB-KW"/>
</dbReference>
<evidence type="ECO:0000259" key="5">
    <source>
        <dbReference type="SMART" id="SM00849"/>
    </source>
</evidence>
<keyword evidence="7" id="KW-1185">Reference proteome</keyword>
<comment type="caution">
    <text evidence="6">The sequence shown here is derived from an EMBL/GenBank/DDBJ whole genome shotgun (WGS) entry which is preliminary data.</text>
</comment>
<dbReference type="Pfam" id="PF00753">
    <property type="entry name" value="Lactamase_B"/>
    <property type="match status" value="1"/>
</dbReference>
<evidence type="ECO:0000256" key="1">
    <source>
        <dbReference type="ARBA" id="ARBA00001947"/>
    </source>
</evidence>
<reference evidence="7" key="1">
    <citation type="journal article" date="2017" name="Environ. Microbiol. Rep.">
        <title>Genetic Diversity of Marine Anaerobic Ammonium-Oxidizing Bacteria as Revealed by Genomic and Proteomic Analyses of 'Candidatus Scalindua japonica'.</title>
        <authorList>
            <person name="Oshiki M."/>
            <person name="Mizuto K."/>
            <person name="Kimura Z."/>
            <person name="Kindaichi T."/>
            <person name="Satoh H."/>
            <person name="Okabe S."/>
        </authorList>
    </citation>
    <scope>NUCLEOTIDE SEQUENCE [LARGE SCALE GENOMIC DNA]</scope>
    <source>
        <strain evidence="7">husup-a2</strain>
    </source>
</reference>
<comment type="cofactor">
    <cofactor evidence="1">
        <name>Zn(2+)</name>
        <dbReference type="ChEBI" id="CHEBI:29105"/>
    </cofactor>
</comment>
<evidence type="ECO:0000256" key="3">
    <source>
        <dbReference type="ARBA" id="ARBA00022801"/>
    </source>
</evidence>
<gene>
    <name evidence="6" type="ORF">SCALIN_C10_0050</name>
</gene>
<dbReference type="InterPro" id="IPR001279">
    <property type="entry name" value="Metallo-B-lactamas"/>
</dbReference>
<dbReference type="EMBL" id="BAOS01000010">
    <property type="protein sequence ID" value="GAX60290.1"/>
    <property type="molecule type" value="Genomic_DNA"/>
</dbReference>
<keyword evidence="4" id="KW-0862">Zinc</keyword>
<dbReference type="InterPro" id="IPR036866">
    <property type="entry name" value="RibonucZ/Hydroxyglut_hydro"/>
</dbReference>
<dbReference type="CDD" id="cd06262">
    <property type="entry name" value="metallo-hydrolase-like_MBL-fold"/>
    <property type="match status" value="1"/>
</dbReference>
<dbReference type="PANTHER" id="PTHR46233:SF3">
    <property type="entry name" value="HYDROXYACYLGLUTATHIONE HYDROLASE GLOC"/>
    <property type="match status" value="1"/>
</dbReference>
<organism evidence="6 7">
    <name type="scientific">Candidatus Scalindua japonica</name>
    <dbReference type="NCBI Taxonomy" id="1284222"/>
    <lineage>
        <taxon>Bacteria</taxon>
        <taxon>Pseudomonadati</taxon>
        <taxon>Planctomycetota</taxon>
        <taxon>Candidatus Brocadiia</taxon>
        <taxon>Candidatus Brocadiales</taxon>
        <taxon>Candidatus Scalinduaceae</taxon>
        <taxon>Candidatus Scalindua</taxon>
    </lineage>
</organism>
<proteinExistence type="predicted"/>
<dbReference type="AlphaFoldDB" id="A0A286TWN1"/>
<dbReference type="SMART" id="SM00849">
    <property type="entry name" value="Lactamase_B"/>
    <property type="match status" value="1"/>
</dbReference>
<evidence type="ECO:0000256" key="4">
    <source>
        <dbReference type="ARBA" id="ARBA00022833"/>
    </source>
</evidence>
<sequence length="239" mass="26267">MGCMDKPCPERDAGFFCSCFYLELSSIIMLDIQKLEVGPLDACCYIVSLKCSDAMIIDPGGDTETIVGYLEENKLRPVILVNTHGHGDHIGANKELKEKFPDIQICIHTDDAEMLEDPFKNLSLLGGKRYSSPPACRTLSHDEKIKLNGYEFRVLHLPGHTPGGIGIYTDSTDNGEAPILFSGDTLFAGGYGRTDLPGGSHNHLLKSIKECIFKLDENTVIYPGHGSSTTVKAEKERFK</sequence>
<keyword evidence="3 6" id="KW-0378">Hydrolase</keyword>
<protein>
    <submittedName>
        <fullName evidence="6">Zn-dependent hydrolases, including glyoxylases</fullName>
    </submittedName>
</protein>
<evidence type="ECO:0000256" key="2">
    <source>
        <dbReference type="ARBA" id="ARBA00022723"/>
    </source>
</evidence>
<accession>A0A286TWN1</accession>
<dbReference type="PANTHER" id="PTHR46233">
    <property type="entry name" value="HYDROXYACYLGLUTATHIONE HYDROLASE GLOC"/>
    <property type="match status" value="1"/>
</dbReference>